<dbReference type="Pfam" id="PF08281">
    <property type="entry name" value="Sigma70_r4_2"/>
    <property type="match status" value="1"/>
</dbReference>
<dbReference type="InterPro" id="IPR013324">
    <property type="entry name" value="RNA_pol_sigma_r3/r4-like"/>
</dbReference>
<feature type="region of interest" description="Disordered" evidence="1">
    <location>
        <begin position="219"/>
        <end position="289"/>
    </location>
</feature>
<name>A0A9X3EMS8_9BACT</name>
<dbReference type="GO" id="GO:0016987">
    <property type="term" value="F:sigma factor activity"/>
    <property type="evidence" value="ECO:0007669"/>
    <property type="project" value="InterPro"/>
</dbReference>
<keyword evidence="4" id="KW-1185">Reference proteome</keyword>
<dbReference type="InterPro" id="IPR036388">
    <property type="entry name" value="WH-like_DNA-bd_sf"/>
</dbReference>
<dbReference type="GO" id="GO:0003677">
    <property type="term" value="F:DNA binding"/>
    <property type="evidence" value="ECO:0007669"/>
    <property type="project" value="InterPro"/>
</dbReference>
<accession>A0A9X3EMS8</accession>
<organism evidence="3 4">
    <name type="scientific">Nannocystis pusilla</name>
    <dbReference type="NCBI Taxonomy" id="889268"/>
    <lineage>
        <taxon>Bacteria</taxon>
        <taxon>Pseudomonadati</taxon>
        <taxon>Myxococcota</taxon>
        <taxon>Polyangia</taxon>
        <taxon>Nannocystales</taxon>
        <taxon>Nannocystaceae</taxon>
        <taxon>Nannocystis</taxon>
    </lineage>
</organism>
<evidence type="ECO:0000313" key="4">
    <source>
        <dbReference type="Proteomes" id="UP001150924"/>
    </source>
</evidence>
<dbReference type="AlphaFoldDB" id="A0A9X3EMS8"/>
<feature type="compositionally biased region" description="Gly residues" evidence="1">
    <location>
        <begin position="231"/>
        <end position="247"/>
    </location>
</feature>
<dbReference type="Proteomes" id="UP001150924">
    <property type="component" value="Unassembled WGS sequence"/>
</dbReference>
<reference evidence="3" key="1">
    <citation type="submission" date="2022-11" db="EMBL/GenBank/DDBJ databases">
        <title>Minimal conservation of predation-associated metabolite biosynthetic gene clusters underscores biosynthetic potential of Myxococcota including descriptions for ten novel species: Archangium lansinium sp. nov., Myxococcus landrumus sp. nov., Nannocystis bai.</title>
        <authorList>
            <person name="Ahearne A."/>
            <person name="Stevens C."/>
            <person name="Phillips K."/>
        </authorList>
    </citation>
    <scope>NUCLEOTIDE SEQUENCE</scope>
    <source>
        <strain evidence="3">Na p29</strain>
    </source>
</reference>
<dbReference type="RefSeq" id="WP_267768833.1">
    <property type="nucleotide sequence ID" value="NZ_JAPNKE010000002.1"/>
</dbReference>
<feature type="domain" description="RNA polymerase sigma factor 70 region 4 type 2" evidence="2">
    <location>
        <begin position="100"/>
        <end position="134"/>
    </location>
</feature>
<dbReference type="Gene3D" id="1.10.10.10">
    <property type="entry name" value="Winged helix-like DNA-binding domain superfamily/Winged helix DNA-binding domain"/>
    <property type="match status" value="1"/>
</dbReference>
<sequence length="289" mass="30037">MNDPTKAAESNAHGLRDAFHQHFATVRAAARLFGIPSSVLDDVALQTFVMAHGRGEDLREPAIARARLVTLTRRVAEWYREELPASTVDVPTEFPGADVLTRFLAGLAPQAREVFVLSELGGLRVPEISAELGVGFETARAQVVELVRDFAAATAVAGAEEVLNDLVRVLDPPPVQRDLQLAALDARLAPRSLTPEGAEPPHSQWVMPISLRRATSEPLPAAGSELAQGTGPAGTGGDGRLGRGRLGGRGDRRGGTGRVAARGGGAEPGGAGGRCGAGRAGGGFCPWAG</sequence>
<protein>
    <recommendedName>
        <fullName evidence="2">RNA polymerase sigma factor 70 region 4 type 2 domain-containing protein</fullName>
    </recommendedName>
</protein>
<evidence type="ECO:0000256" key="1">
    <source>
        <dbReference type="SAM" id="MobiDB-lite"/>
    </source>
</evidence>
<evidence type="ECO:0000259" key="2">
    <source>
        <dbReference type="Pfam" id="PF08281"/>
    </source>
</evidence>
<feature type="compositionally biased region" description="Gly residues" evidence="1">
    <location>
        <begin position="262"/>
        <end position="289"/>
    </location>
</feature>
<dbReference type="SUPFAM" id="SSF88659">
    <property type="entry name" value="Sigma3 and sigma4 domains of RNA polymerase sigma factors"/>
    <property type="match status" value="1"/>
</dbReference>
<comment type="caution">
    <text evidence="3">The sequence shown here is derived from an EMBL/GenBank/DDBJ whole genome shotgun (WGS) entry which is preliminary data.</text>
</comment>
<evidence type="ECO:0000313" key="3">
    <source>
        <dbReference type="EMBL" id="MCY1006571.1"/>
    </source>
</evidence>
<dbReference type="GO" id="GO:0006352">
    <property type="term" value="P:DNA-templated transcription initiation"/>
    <property type="evidence" value="ECO:0007669"/>
    <property type="project" value="InterPro"/>
</dbReference>
<dbReference type="EMBL" id="JAPNKE010000002">
    <property type="protein sequence ID" value="MCY1006571.1"/>
    <property type="molecule type" value="Genomic_DNA"/>
</dbReference>
<dbReference type="InterPro" id="IPR013249">
    <property type="entry name" value="RNA_pol_sigma70_r4_t2"/>
</dbReference>
<proteinExistence type="predicted"/>
<gene>
    <name evidence="3" type="ORF">OV079_13610</name>
</gene>